<organism evidence="1">
    <name type="scientific">Solanum lycopersicum</name>
    <name type="common">Tomato</name>
    <name type="synonym">Lycopersicon esculentum</name>
    <dbReference type="NCBI Taxonomy" id="4081"/>
    <lineage>
        <taxon>Eukaryota</taxon>
        <taxon>Viridiplantae</taxon>
        <taxon>Streptophyta</taxon>
        <taxon>Embryophyta</taxon>
        <taxon>Tracheophyta</taxon>
        <taxon>Spermatophyta</taxon>
        <taxon>Magnoliopsida</taxon>
        <taxon>eudicotyledons</taxon>
        <taxon>Gunneridae</taxon>
        <taxon>Pentapetalae</taxon>
        <taxon>asterids</taxon>
        <taxon>lamiids</taxon>
        <taxon>Solanales</taxon>
        <taxon>Solanaceae</taxon>
        <taxon>Solanoideae</taxon>
        <taxon>Solaneae</taxon>
        <taxon>Solanum</taxon>
        <taxon>Solanum subgen. Lycopersicon</taxon>
    </lineage>
</organism>
<reference evidence="1" key="1">
    <citation type="journal article" date="2012" name="Nature">
        <title>The tomato genome sequence provides insights into fleshy fruit evolution.</title>
        <authorList>
            <consortium name="Tomato Genome Consortium"/>
        </authorList>
    </citation>
    <scope>NUCLEOTIDE SEQUENCE [LARGE SCALE GENOMIC DNA]</scope>
    <source>
        <strain evidence="1">cv. Heinz 1706</strain>
    </source>
</reference>
<protein>
    <submittedName>
        <fullName evidence="1">Uncharacterized protein</fullName>
    </submittedName>
</protein>
<evidence type="ECO:0000313" key="2">
    <source>
        <dbReference type="Proteomes" id="UP000004994"/>
    </source>
</evidence>
<evidence type="ECO:0000313" key="1">
    <source>
        <dbReference type="EnsemblPlants" id="Solyc07g032310.1.1"/>
    </source>
</evidence>
<proteinExistence type="predicted"/>
<dbReference type="EnsemblPlants" id="Solyc07g032310.1.1">
    <property type="protein sequence ID" value="Solyc07g032310.1.1"/>
    <property type="gene ID" value="Solyc07g032310.1"/>
</dbReference>
<dbReference type="Gramene" id="Solyc07g032310.1.1">
    <property type="protein sequence ID" value="Solyc07g032310.1.1"/>
    <property type="gene ID" value="Solyc07g032310.1"/>
</dbReference>
<dbReference type="AlphaFoldDB" id="K4CDH2"/>
<dbReference type="HOGENOM" id="CLU_2445074_0_0_1"/>
<keyword evidence="2" id="KW-1185">Reference proteome</keyword>
<dbReference type="InParanoid" id="K4CDH2"/>
<name>K4CDH2_SOLLC</name>
<reference evidence="1" key="2">
    <citation type="submission" date="2015-06" db="UniProtKB">
        <authorList>
            <consortium name="EnsemblPlants"/>
        </authorList>
    </citation>
    <scope>IDENTIFICATION</scope>
    <source>
        <strain evidence="1">cv. Heinz 1706</strain>
    </source>
</reference>
<dbReference type="PaxDb" id="4081-Solyc07g032310.1.1"/>
<dbReference type="Proteomes" id="UP000004994">
    <property type="component" value="Chromosome 7"/>
</dbReference>
<accession>K4CDH2</accession>
<sequence length="90" mass="10308">MGRRQHDDQNSQHHLTIKYLLLSSEELPDVVHVIPNHLYKLQTRRIWEYLGLSKSSPPTNLLNQANMGDGIIITVLDTSFPLSFQVEGLQ</sequence>
<dbReference type="PhylomeDB" id="K4CDH2"/>